<evidence type="ECO:0000313" key="2">
    <source>
        <dbReference type="Proteomes" id="UP000281474"/>
    </source>
</evidence>
<evidence type="ECO:0008006" key="3">
    <source>
        <dbReference type="Google" id="ProtNLM"/>
    </source>
</evidence>
<evidence type="ECO:0000313" key="1">
    <source>
        <dbReference type="EMBL" id="RLV58617.1"/>
    </source>
</evidence>
<dbReference type="EMBL" id="QZEI01000063">
    <property type="protein sequence ID" value="RLV58617.1"/>
    <property type="molecule type" value="Genomic_DNA"/>
</dbReference>
<sequence>MSSSSKRSIEQVWYSCADLCRYFGVNKTTILRWRYHRNFPQPENQHLGRPRYDIRKVQRFLDQRL</sequence>
<protein>
    <recommendedName>
        <fullName evidence="3">DNA-binding protein</fullName>
    </recommendedName>
</protein>
<dbReference type="AlphaFoldDB" id="A0A3L8PT62"/>
<gene>
    <name evidence="1" type="ORF">D5018_16485</name>
</gene>
<dbReference type="InterPro" id="IPR036388">
    <property type="entry name" value="WH-like_DNA-bd_sf"/>
</dbReference>
<dbReference type="InterPro" id="IPR009061">
    <property type="entry name" value="DNA-bd_dom_put_sf"/>
</dbReference>
<dbReference type="SUPFAM" id="SSF46955">
    <property type="entry name" value="Putative DNA-binding domain"/>
    <property type="match status" value="1"/>
</dbReference>
<comment type="caution">
    <text evidence="1">The sequence shown here is derived from an EMBL/GenBank/DDBJ whole genome shotgun (WGS) entry which is preliminary data.</text>
</comment>
<dbReference type="RefSeq" id="WP_121840092.1">
    <property type="nucleotide sequence ID" value="NZ_ML014812.1"/>
</dbReference>
<reference evidence="1 2" key="1">
    <citation type="submission" date="2018-09" db="EMBL/GenBank/DDBJ databases">
        <title>Phylogeny of the Shewanellaceae, and recommendation for two new genera, Pseudoshewanella and Parashewanella.</title>
        <authorList>
            <person name="Wang G."/>
        </authorList>
    </citation>
    <scope>NUCLEOTIDE SEQUENCE [LARGE SCALE GENOMIC DNA]</scope>
    <source>
        <strain evidence="1 2">C51</strain>
    </source>
</reference>
<proteinExistence type="predicted"/>
<dbReference type="OrthoDB" id="5298532at2"/>
<dbReference type="Gene3D" id="1.10.10.10">
    <property type="entry name" value="Winged helix-like DNA-binding domain superfamily/Winged helix DNA-binding domain"/>
    <property type="match status" value="1"/>
</dbReference>
<accession>A0A3L8PT62</accession>
<keyword evidence="2" id="KW-1185">Reference proteome</keyword>
<dbReference type="Proteomes" id="UP000281474">
    <property type="component" value="Unassembled WGS sequence"/>
</dbReference>
<name>A0A3L8PT62_9GAMM</name>
<organism evidence="1 2">
    <name type="scientific">Parashewanella curva</name>
    <dbReference type="NCBI Taxonomy" id="2338552"/>
    <lineage>
        <taxon>Bacteria</taxon>
        <taxon>Pseudomonadati</taxon>
        <taxon>Pseudomonadota</taxon>
        <taxon>Gammaproteobacteria</taxon>
        <taxon>Alteromonadales</taxon>
        <taxon>Shewanellaceae</taxon>
        <taxon>Parashewanella</taxon>
    </lineage>
</organism>